<name>A0ABQ0LTH5_MYCCL</name>
<reference evidence="1" key="1">
    <citation type="submission" date="2014-09" db="EMBL/GenBank/DDBJ databases">
        <title>Genome sequence of the luminous mushroom Mycena chlorophos for searching fungal bioluminescence genes.</title>
        <authorList>
            <person name="Tanaka Y."/>
            <person name="Kasuga D."/>
            <person name="Oba Y."/>
            <person name="Hase S."/>
            <person name="Sato K."/>
            <person name="Oba Y."/>
            <person name="Sakakibara Y."/>
        </authorList>
    </citation>
    <scope>NUCLEOTIDE SEQUENCE</scope>
</reference>
<keyword evidence="2" id="KW-1185">Reference proteome</keyword>
<gene>
    <name evidence="1" type="ORF">MCHLO_11236</name>
</gene>
<organism evidence="1 2">
    <name type="scientific">Mycena chlorophos</name>
    <name type="common">Agaric fungus</name>
    <name type="synonym">Agaricus chlorophos</name>
    <dbReference type="NCBI Taxonomy" id="658473"/>
    <lineage>
        <taxon>Eukaryota</taxon>
        <taxon>Fungi</taxon>
        <taxon>Dikarya</taxon>
        <taxon>Basidiomycota</taxon>
        <taxon>Agaricomycotina</taxon>
        <taxon>Agaricomycetes</taxon>
        <taxon>Agaricomycetidae</taxon>
        <taxon>Agaricales</taxon>
        <taxon>Marasmiineae</taxon>
        <taxon>Mycenaceae</taxon>
        <taxon>Mycena</taxon>
    </lineage>
</organism>
<evidence type="ECO:0000313" key="2">
    <source>
        <dbReference type="Proteomes" id="UP000815677"/>
    </source>
</evidence>
<sequence length="147" mass="16562">MCYAICASIISWSRVDAPTTNKASPGARKFSTQLKQLRQAQSKLKNCVVEVKPENKDKLILVPLTNVPEAGGHVGTGYFVKRTTPRRYNTTYLQSNLDTLEETITKKRENLNYPLNIMQPKLAQQQQPIQATRSWSTDALIKSLRGL</sequence>
<proteinExistence type="predicted"/>
<accession>A0ABQ0LTH5</accession>
<dbReference type="EMBL" id="DF848626">
    <property type="protein sequence ID" value="GAT54377.1"/>
    <property type="molecule type" value="Genomic_DNA"/>
</dbReference>
<protein>
    <submittedName>
        <fullName evidence="1">Uncharacterized protein</fullName>
    </submittedName>
</protein>
<evidence type="ECO:0000313" key="1">
    <source>
        <dbReference type="EMBL" id="GAT54377.1"/>
    </source>
</evidence>
<dbReference type="SUPFAM" id="SSF46579">
    <property type="entry name" value="Prefoldin"/>
    <property type="match status" value="1"/>
</dbReference>
<dbReference type="Proteomes" id="UP000815677">
    <property type="component" value="Unassembled WGS sequence"/>
</dbReference>